<feature type="transmembrane region" description="Helical" evidence="2">
    <location>
        <begin position="78"/>
        <end position="99"/>
    </location>
</feature>
<evidence type="ECO:0000313" key="3">
    <source>
        <dbReference type="EMBL" id="KAK8494684.1"/>
    </source>
</evidence>
<dbReference type="Proteomes" id="UP001472677">
    <property type="component" value="Unassembled WGS sequence"/>
</dbReference>
<feature type="compositionally biased region" description="Polar residues" evidence="1">
    <location>
        <begin position="216"/>
        <end position="245"/>
    </location>
</feature>
<proteinExistence type="predicted"/>
<feature type="compositionally biased region" description="Polar residues" evidence="1">
    <location>
        <begin position="181"/>
        <end position="193"/>
    </location>
</feature>
<organism evidence="3 4">
    <name type="scientific">Hibiscus sabdariffa</name>
    <name type="common">roselle</name>
    <dbReference type="NCBI Taxonomy" id="183260"/>
    <lineage>
        <taxon>Eukaryota</taxon>
        <taxon>Viridiplantae</taxon>
        <taxon>Streptophyta</taxon>
        <taxon>Embryophyta</taxon>
        <taxon>Tracheophyta</taxon>
        <taxon>Spermatophyta</taxon>
        <taxon>Magnoliopsida</taxon>
        <taxon>eudicotyledons</taxon>
        <taxon>Gunneridae</taxon>
        <taxon>Pentapetalae</taxon>
        <taxon>rosids</taxon>
        <taxon>malvids</taxon>
        <taxon>Malvales</taxon>
        <taxon>Malvaceae</taxon>
        <taxon>Malvoideae</taxon>
        <taxon>Hibiscus</taxon>
    </lineage>
</organism>
<gene>
    <name evidence="3" type="ORF">V6N12_016054</name>
</gene>
<reference evidence="3 4" key="1">
    <citation type="journal article" date="2024" name="G3 (Bethesda)">
        <title>Genome assembly of Hibiscus sabdariffa L. provides insights into metabolisms of medicinal natural products.</title>
        <authorList>
            <person name="Kim T."/>
        </authorList>
    </citation>
    <scope>NUCLEOTIDE SEQUENCE [LARGE SCALE GENOMIC DNA]</scope>
    <source>
        <strain evidence="3">TK-2024</strain>
        <tissue evidence="3">Old leaves</tissue>
    </source>
</reference>
<keyword evidence="4" id="KW-1185">Reference proteome</keyword>
<protein>
    <submittedName>
        <fullName evidence="3">Uncharacterized protein</fullName>
    </submittedName>
</protein>
<keyword evidence="2" id="KW-1133">Transmembrane helix</keyword>
<comment type="caution">
    <text evidence="3">The sequence shown here is derived from an EMBL/GenBank/DDBJ whole genome shotgun (WGS) entry which is preliminary data.</text>
</comment>
<evidence type="ECO:0000256" key="1">
    <source>
        <dbReference type="SAM" id="MobiDB-lite"/>
    </source>
</evidence>
<keyword evidence="2" id="KW-0472">Membrane</keyword>
<feature type="region of interest" description="Disordered" evidence="1">
    <location>
        <begin position="181"/>
        <end position="245"/>
    </location>
</feature>
<evidence type="ECO:0000256" key="2">
    <source>
        <dbReference type="SAM" id="Phobius"/>
    </source>
</evidence>
<accession>A0ABR2ALY8</accession>
<dbReference type="EMBL" id="JBBPBM010000508">
    <property type="protein sequence ID" value="KAK8494684.1"/>
    <property type="molecule type" value="Genomic_DNA"/>
</dbReference>
<name>A0ABR2ALY8_9ROSI</name>
<sequence>MLQYERLLTLCYGCGLIGHLVAISSTVKLTLETKLQYGDWLRYLPPTTPLDSSWPQGHIYYHATNIPANPSTPISGLYFFYFSLRHLYIFLILLFWCFLIKLPTGKLDSETIEESVHSSDEASTANDANMAPNIPNPLDDFLNEEDFSTTLDVLSPTPLIVVKPNKETIVKESESPTIRANSIALESTISPTDPIQRGTKRRPPMVVASKAKKTRATNPPSNLKDGMSSNKNSPTVVDNQSHRWT</sequence>
<evidence type="ECO:0000313" key="4">
    <source>
        <dbReference type="Proteomes" id="UP001472677"/>
    </source>
</evidence>
<keyword evidence="2" id="KW-0812">Transmembrane</keyword>
<feature type="transmembrane region" description="Helical" evidence="2">
    <location>
        <begin position="7"/>
        <end position="27"/>
    </location>
</feature>